<comment type="caution">
    <text evidence="1">The sequence shown here is derived from an EMBL/GenBank/DDBJ whole genome shotgun (WGS) entry which is preliminary data.</text>
</comment>
<dbReference type="AlphaFoldDB" id="A0A2S5B9N9"/>
<accession>A0A2S5B9N9</accession>
<reference evidence="1 2" key="1">
    <citation type="journal article" date="2018" name="Front. Microbiol.">
        <title>Prospects for Fungal Bioremediation of Acidic Radioactive Waste Sites: Characterization and Genome Sequence of Rhodotorula taiwanensis MD1149.</title>
        <authorList>
            <person name="Tkavc R."/>
            <person name="Matrosova V.Y."/>
            <person name="Grichenko O.E."/>
            <person name="Gostincar C."/>
            <person name="Volpe R.P."/>
            <person name="Klimenkova P."/>
            <person name="Gaidamakova E.K."/>
            <person name="Zhou C.E."/>
            <person name="Stewart B.J."/>
            <person name="Lyman M.G."/>
            <person name="Malfatti S.A."/>
            <person name="Rubinfeld B."/>
            <person name="Courtot M."/>
            <person name="Singh J."/>
            <person name="Dalgard C.L."/>
            <person name="Hamilton T."/>
            <person name="Frey K.G."/>
            <person name="Gunde-Cimerman N."/>
            <person name="Dugan L."/>
            <person name="Daly M.J."/>
        </authorList>
    </citation>
    <scope>NUCLEOTIDE SEQUENCE [LARGE SCALE GENOMIC DNA]</scope>
    <source>
        <strain evidence="1 2">MD1149</strain>
    </source>
</reference>
<evidence type="ECO:0000313" key="2">
    <source>
        <dbReference type="Proteomes" id="UP000237144"/>
    </source>
</evidence>
<keyword evidence="2" id="KW-1185">Reference proteome</keyword>
<name>A0A2S5B9N9_9BASI</name>
<evidence type="ECO:0000313" key="1">
    <source>
        <dbReference type="EMBL" id="POY73484.1"/>
    </source>
</evidence>
<organism evidence="1 2">
    <name type="scientific">Rhodotorula taiwanensis</name>
    <dbReference type="NCBI Taxonomy" id="741276"/>
    <lineage>
        <taxon>Eukaryota</taxon>
        <taxon>Fungi</taxon>
        <taxon>Dikarya</taxon>
        <taxon>Basidiomycota</taxon>
        <taxon>Pucciniomycotina</taxon>
        <taxon>Microbotryomycetes</taxon>
        <taxon>Sporidiobolales</taxon>
        <taxon>Sporidiobolaceae</taxon>
        <taxon>Rhodotorula</taxon>
    </lineage>
</organism>
<dbReference type="EMBL" id="PJQD01000036">
    <property type="protein sequence ID" value="POY73484.1"/>
    <property type="molecule type" value="Genomic_DNA"/>
</dbReference>
<protein>
    <submittedName>
        <fullName evidence="1">Uncharacterized protein</fullName>
    </submittedName>
</protein>
<sequence length="301" mass="33330">MSAYYDSGLRQDGARSVANLNAWADQHARNFFFDELFSSGHLSFLAFLSHVDSFLQGFTLGANDTQGSSRAERHLDPAWCSEALGAATVAQPLAVQAPALPLGVETVRRHDRQEFVLSGGFSIFYGGVDPASGLPRELYCSDQLGYAHHRDTTVAGPVCLEAKQLPHGKKHRFRWPTSSLARAPHGLTWLRGNHSILNGKSGYRYIVSLVQHASNQAPQPPRETSSYFVPTPEQMSASVTWALRFYRVGQQGLDLGREPPSVDDENVAPIFYLNLTYSLGQHYFLDEMFGSSTERFHAVLV</sequence>
<gene>
    <name evidence="1" type="ORF">BMF94_3421</name>
</gene>
<proteinExistence type="predicted"/>
<dbReference type="Proteomes" id="UP000237144">
    <property type="component" value="Unassembled WGS sequence"/>
</dbReference>